<keyword evidence="2" id="KW-1185">Reference proteome</keyword>
<protein>
    <submittedName>
        <fullName evidence="1">Uncharacterized protein</fullName>
    </submittedName>
</protein>
<dbReference type="AlphaFoldDB" id="A0A1M6PKY0"/>
<accession>A0A1M6PKY0</accession>
<organism evidence="1 2">
    <name type="scientific">Geosporobacter subterraneus DSM 17957</name>
    <dbReference type="NCBI Taxonomy" id="1121919"/>
    <lineage>
        <taxon>Bacteria</taxon>
        <taxon>Bacillati</taxon>
        <taxon>Bacillota</taxon>
        <taxon>Clostridia</taxon>
        <taxon>Peptostreptococcales</taxon>
        <taxon>Thermotaleaceae</taxon>
        <taxon>Geosporobacter</taxon>
    </lineage>
</organism>
<dbReference type="RefSeq" id="WP_190014712.1">
    <property type="nucleotide sequence ID" value="NZ_FQZV01000071.1"/>
</dbReference>
<dbReference type="Proteomes" id="UP000184536">
    <property type="component" value="Unassembled WGS sequence"/>
</dbReference>
<name>A0A1M6PKY0_9FIRM</name>
<gene>
    <name evidence="1" type="ORF">SAMN02745975_03610</name>
</gene>
<dbReference type="STRING" id="1121919.SAMN02745975_03610"/>
<reference evidence="2" key="1">
    <citation type="submission" date="2016-11" db="EMBL/GenBank/DDBJ databases">
        <authorList>
            <person name="Varghese N."/>
            <person name="Submissions S."/>
        </authorList>
    </citation>
    <scope>NUCLEOTIDE SEQUENCE [LARGE SCALE GENOMIC DNA]</scope>
    <source>
        <strain evidence="2">DSM 17957</strain>
    </source>
</reference>
<sequence>MRVLTVNHLLYYINDGLFAAMKDKGYEVKILPLGKYDKSNQKKILKKNTSGV</sequence>
<evidence type="ECO:0000313" key="2">
    <source>
        <dbReference type="Proteomes" id="UP000184536"/>
    </source>
</evidence>
<proteinExistence type="predicted"/>
<dbReference type="EMBL" id="FQZV01000071">
    <property type="protein sequence ID" value="SHK08604.1"/>
    <property type="molecule type" value="Genomic_DNA"/>
</dbReference>
<evidence type="ECO:0000313" key="1">
    <source>
        <dbReference type="EMBL" id="SHK08604.1"/>
    </source>
</evidence>